<dbReference type="PRINTS" id="PR01217">
    <property type="entry name" value="PRICHEXTENSN"/>
</dbReference>
<evidence type="ECO:0000313" key="3">
    <source>
        <dbReference type="EMBL" id="KAF0688363.1"/>
    </source>
</evidence>
<organism evidence="4 5">
    <name type="scientific">Aphanomyces stellatus</name>
    <dbReference type="NCBI Taxonomy" id="120398"/>
    <lineage>
        <taxon>Eukaryota</taxon>
        <taxon>Sar</taxon>
        <taxon>Stramenopiles</taxon>
        <taxon>Oomycota</taxon>
        <taxon>Saprolegniomycetes</taxon>
        <taxon>Saprolegniales</taxon>
        <taxon>Verrucalvaceae</taxon>
        <taxon>Aphanomyces</taxon>
    </lineage>
</organism>
<feature type="chain" id="PRO_5036355597" evidence="2">
    <location>
        <begin position="19"/>
        <end position="575"/>
    </location>
</feature>
<evidence type="ECO:0000256" key="2">
    <source>
        <dbReference type="SAM" id="SignalP"/>
    </source>
</evidence>
<feature type="compositionally biased region" description="Pro residues" evidence="1">
    <location>
        <begin position="470"/>
        <end position="484"/>
    </location>
</feature>
<dbReference type="EMBL" id="VJMH01006731">
    <property type="protein sequence ID" value="KAF0688363.1"/>
    <property type="molecule type" value="Genomic_DNA"/>
</dbReference>
<dbReference type="Gene3D" id="3.20.20.80">
    <property type="entry name" value="Glycosidases"/>
    <property type="match status" value="1"/>
</dbReference>
<sequence>MRFSTLVASLASFASAAATNYAGGYFLINPTDGPGKLAALASNAATLPINRLFLSFVRPDMVYVPGSNTLSGTGLGYGTSGDYGFADLKDKVAQLQAGGVEVFVSVGGWNYNCWPYSYATYSVAGYGTTTPNYWKVAAYGDLSGCNDSNNWCYVCEPPSENTTLADFTIFPEPANSETWKAAQKYVTATAGGGAPLWHPEFVGGASYKDPKTGKTTTVPGTSEWNKLNRDPYADLVSLAKDLGLSGVDLDYEEMWHADMFKIGSGPWTLPHTVYKYTAICKDIILNIEAQAPTLKLSTAAGAAGGLGTKWWGGNLKGVWYFQKQWYPDVTNFMTSGSNAGGFNVMTYDLSNNNQFHECPAGDNTPCTLHDQVDFYMKSYKDAGIPAYVGYEIGTPAYPDFVHDPSHQIPLTKSELSTIISTTQPSFSGGFFWELFKSKGVADATANDAAKAICVAVLGANTPRCSGSIPPYNPGPTPSPGPTTPSPTTEPITTPKPTSSPSTPKPTPSSSTPKPTPSPSTPKPITSPPTSPPSPTPTPDGACGDNHNVCVWPLTNQVLPYSKEDCVKFTSFIWCP</sequence>
<name>A0A485LF62_9STRA</name>
<feature type="compositionally biased region" description="Pro residues" evidence="1">
    <location>
        <begin position="513"/>
        <end position="537"/>
    </location>
</feature>
<dbReference type="SUPFAM" id="SSF51445">
    <property type="entry name" value="(Trans)glycosidases"/>
    <property type="match status" value="1"/>
</dbReference>
<feature type="compositionally biased region" description="Low complexity" evidence="1">
    <location>
        <begin position="485"/>
        <end position="512"/>
    </location>
</feature>
<reference evidence="4 5" key="1">
    <citation type="submission" date="2019-03" db="EMBL/GenBank/DDBJ databases">
        <authorList>
            <person name="Gaulin E."/>
            <person name="Dumas B."/>
        </authorList>
    </citation>
    <scope>NUCLEOTIDE SEQUENCE [LARGE SCALE GENOMIC DNA]</scope>
    <source>
        <strain evidence="4">CBS 568.67</strain>
    </source>
</reference>
<reference evidence="3" key="2">
    <citation type="submission" date="2019-06" db="EMBL/GenBank/DDBJ databases">
        <title>Genomics analysis of Aphanomyces spp. identifies a new class of oomycete effector associated with host adaptation.</title>
        <authorList>
            <person name="Gaulin E."/>
        </authorList>
    </citation>
    <scope>NUCLEOTIDE SEQUENCE</scope>
    <source>
        <strain evidence="3">CBS 578.67</strain>
    </source>
</reference>
<feature type="region of interest" description="Disordered" evidence="1">
    <location>
        <begin position="467"/>
        <end position="542"/>
    </location>
</feature>
<feature type="signal peptide" evidence="2">
    <location>
        <begin position="1"/>
        <end position="18"/>
    </location>
</feature>
<dbReference type="OrthoDB" id="3012298at2759"/>
<evidence type="ECO:0000313" key="5">
    <source>
        <dbReference type="Proteomes" id="UP000332933"/>
    </source>
</evidence>
<evidence type="ECO:0000256" key="1">
    <source>
        <dbReference type="SAM" id="MobiDB-lite"/>
    </source>
</evidence>
<proteinExistence type="predicted"/>
<dbReference type="Proteomes" id="UP000332933">
    <property type="component" value="Unassembled WGS sequence"/>
</dbReference>
<protein>
    <submittedName>
        <fullName evidence="4">Aste57867_20008 protein</fullName>
    </submittedName>
</protein>
<accession>A0A485LF62</accession>
<keyword evidence="5" id="KW-1185">Reference proteome</keyword>
<evidence type="ECO:0000313" key="4">
    <source>
        <dbReference type="EMBL" id="VFT96705.1"/>
    </source>
</evidence>
<keyword evidence="2" id="KW-0732">Signal</keyword>
<dbReference type="EMBL" id="CAADRA010006754">
    <property type="protein sequence ID" value="VFT96705.1"/>
    <property type="molecule type" value="Genomic_DNA"/>
</dbReference>
<dbReference type="InterPro" id="IPR017853">
    <property type="entry name" value="GH"/>
</dbReference>
<dbReference type="AlphaFoldDB" id="A0A485LF62"/>
<gene>
    <name evidence="4" type="primary">Aste57867_20008</name>
    <name evidence="3" type="ORF">As57867_019942</name>
    <name evidence="4" type="ORF">ASTE57867_20008</name>
</gene>